<gene>
    <name evidence="2" type="ORF">UFOPK3520_00997</name>
</gene>
<evidence type="ECO:0000259" key="1">
    <source>
        <dbReference type="Pfam" id="PF12697"/>
    </source>
</evidence>
<dbReference type="InterPro" id="IPR000073">
    <property type="entry name" value="AB_hydrolase_1"/>
</dbReference>
<sequence length="265" mass="29290">MMKLAITLRQTDSSHPPLVLIHGLGSAATAFKPIIAALSQSFRVITVDLPGHGDSPYFKGQVMEPKSLGSAIFDAIASEYGVESFHVAGNSLGGWIALEMAAAQPNRILSLTGLAPAGLWLVPAQKREMKEARSYYLARLFKPLIRIGLHSKLLRWIGFATVSPRWQELSYETCFDASYAMLNCPGYFPAWDGMLTHRFDRHVLPTVPVTILFGDSDNTLPYPISQERTLAPAHCTWLTIDNCGHAPMWDYPEMMVTIIKQVAST</sequence>
<dbReference type="AlphaFoldDB" id="A0A6J7XV15"/>
<feature type="domain" description="AB hydrolase-1" evidence="1">
    <location>
        <begin position="18"/>
        <end position="254"/>
    </location>
</feature>
<organism evidence="2">
    <name type="scientific">freshwater metagenome</name>
    <dbReference type="NCBI Taxonomy" id="449393"/>
    <lineage>
        <taxon>unclassified sequences</taxon>
        <taxon>metagenomes</taxon>
        <taxon>ecological metagenomes</taxon>
    </lineage>
</organism>
<dbReference type="PRINTS" id="PR00111">
    <property type="entry name" value="ABHYDROLASE"/>
</dbReference>
<evidence type="ECO:0000313" key="2">
    <source>
        <dbReference type="EMBL" id="CAB5241189.1"/>
    </source>
</evidence>
<protein>
    <submittedName>
        <fullName evidence="2">Unannotated protein</fullName>
    </submittedName>
</protein>
<dbReference type="SUPFAM" id="SSF53474">
    <property type="entry name" value="alpha/beta-Hydrolases"/>
    <property type="match status" value="1"/>
</dbReference>
<proteinExistence type="predicted"/>
<name>A0A6J7XV15_9ZZZZ</name>
<dbReference type="EMBL" id="CAFBSF010000088">
    <property type="protein sequence ID" value="CAB5241189.1"/>
    <property type="molecule type" value="Genomic_DNA"/>
</dbReference>
<dbReference type="InterPro" id="IPR029058">
    <property type="entry name" value="AB_hydrolase_fold"/>
</dbReference>
<dbReference type="PANTHER" id="PTHR43798">
    <property type="entry name" value="MONOACYLGLYCEROL LIPASE"/>
    <property type="match status" value="1"/>
</dbReference>
<dbReference type="InterPro" id="IPR050266">
    <property type="entry name" value="AB_hydrolase_sf"/>
</dbReference>
<dbReference type="Gene3D" id="3.40.50.1820">
    <property type="entry name" value="alpha/beta hydrolase"/>
    <property type="match status" value="1"/>
</dbReference>
<reference evidence="2" key="1">
    <citation type="submission" date="2020-05" db="EMBL/GenBank/DDBJ databases">
        <authorList>
            <person name="Chiriac C."/>
            <person name="Salcher M."/>
            <person name="Ghai R."/>
            <person name="Kavagutti S V."/>
        </authorList>
    </citation>
    <scope>NUCLEOTIDE SEQUENCE</scope>
</reference>
<accession>A0A6J7XV15</accession>
<dbReference type="Pfam" id="PF12697">
    <property type="entry name" value="Abhydrolase_6"/>
    <property type="match status" value="1"/>
</dbReference>